<evidence type="ECO:0000313" key="3">
    <source>
        <dbReference type="EMBL" id="TRW14844.1"/>
    </source>
</evidence>
<keyword evidence="4" id="KW-1185">Reference proteome</keyword>
<dbReference type="OrthoDB" id="9773411at2"/>
<accession>A0A552U9F0</accession>
<proteinExistence type="predicted"/>
<evidence type="ECO:0000259" key="2">
    <source>
        <dbReference type="Pfam" id="PF04773"/>
    </source>
</evidence>
<name>A0A552U9F0_9SPHN</name>
<evidence type="ECO:0000313" key="4">
    <source>
        <dbReference type="Proteomes" id="UP000317894"/>
    </source>
</evidence>
<protein>
    <recommendedName>
        <fullName evidence="2">FecR protein domain-containing protein</fullName>
    </recommendedName>
</protein>
<keyword evidence="1" id="KW-0732">Signal</keyword>
<evidence type="ECO:0000256" key="1">
    <source>
        <dbReference type="SAM" id="SignalP"/>
    </source>
</evidence>
<comment type="caution">
    <text evidence="3">The sequence shown here is derived from an EMBL/GenBank/DDBJ whole genome shotgun (WGS) entry which is preliminary data.</text>
</comment>
<dbReference type="Pfam" id="PF04773">
    <property type="entry name" value="FecR"/>
    <property type="match status" value="1"/>
</dbReference>
<dbReference type="AlphaFoldDB" id="A0A552U9F0"/>
<sequence length="311" mass="30933">MRLALLALLIAAPAAAQSPAANAAIGINAAIKNQVSMKTAADTAPRPAVLRESVRLGDQVSSGPASALQVLLRDRSVFTVGANARMTIDRFVYDPARATGDVAASVAKGAFRFMSGRGLSRTGGSAAVKTPVASIGVRGTILEGVVGEDALSTAAGEPGVPPGGDPETATLIVLRGPGSRTDGLDKPGAIDVTAGGVTVTIDRPGYAVLVPGPNLPPIGPFLLSNAAFERMSMLLRGVPTGGANDDGPVEVAAAGVASGEILRDALFGASVVYDPVFTDFPIVPSDQLGVPCDPGPGGGGDGGGGGKFCPF</sequence>
<gene>
    <name evidence="3" type="ORF">FMM06_14310</name>
</gene>
<feature type="chain" id="PRO_5022218702" description="FecR protein domain-containing protein" evidence="1">
    <location>
        <begin position="24"/>
        <end position="311"/>
    </location>
</feature>
<feature type="signal peptide" evidence="1">
    <location>
        <begin position="1"/>
        <end position="23"/>
    </location>
</feature>
<dbReference type="Proteomes" id="UP000317894">
    <property type="component" value="Unassembled WGS sequence"/>
</dbReference>
<feature type="domain" description="FecR protein" evidence="2">
    <location>
        <begin position="58"/>
        <end position="145"/>
    </location>
</feature>
<dbReference type="RefSeq" id="WP_144335014.1">
    <property type="nucleotide sequence ID" value="NZ_VJWA01000002.1"/>
</dbReference>
<organism evidence="3 4">
    <name type="scientific">Glacieibacterium frigidum</name>
    <dbReference type="NCBI Taxonomy" id="2593303"/>
    <lineage>
        <taxon>Bacteria</taxon>
        <taxon>Pseudomonadati</taxon>
        <taxon>Pseudomonadota</taxon>
        <taxon>Alphaproteobacteria</taxon>
        <taxon>Sphingomonadales</taxon>
        <taxon>Sphingosinicellaceae</taxon>
        <taxon>Glacieibacterium</taxon>
    </lineage>
</organism>
<reference evidence="3 4" key="1">
    <citation type="submission" date="2019-07" db="EMBL/GenBank/DDBJ databases">
        <title>Novel species isolated from glacier.</title>
        <authorList>
            <person name="Liu Q."/>
            <person name="Xin Y.-H."/>
        </authorList>
    </citation>
    <scope>NUCLEOTIDE SEQUENCE [LARGE SCALE GENOMIC DNA]</scope>
    <source>
        <strain evidence="3 4">LB1R16</strain>
    </source>
</reference>
<dbReference type="EMBL" id="VJWA01000002">
    <property type="protein sequence ID" value="TRW14844.1"/>
    <property type="molecule type" value="Genomic_DNA"/>
</dbReference>
<dbReference type="InterPro" id="IPR006860">
    <property type="entry name" value="FecR"/>
</dbReference>